<protein>
    <recommendedName>
        <fullName evidence="1">non-specific serine/threonine protein kinase</fullName>
        <ecNumber evidence="1">2.7.11.1</ecNumber>
    </recommendedName>
</protein>
<feature type="compositionally biased region" description="Polar residues" evidence="10">
    <location>
        <begin position="314"/>
        <end position="323"/>
    </location>
</feature>
<feature type="domain" description="Protein kinase" evidence="11">
    <location>
        <begin position="29"/>
        <end position="298"/>
    </location>
</feature>
<keyword evidence="13" id="KW-1185">Reference proteome</keyword>
<accession>A0ABP0UU08</accession>
<evidence type="ECO:0000256" key="1">
    <source>
        <dbReference type="ARBA" id="ARBA00012513"/>
    </source>
</evidence>
<feature type="compositionally biased region" description="Basic and acidic residues" evidence="10">
    <location>
        <begin position="301"/>
        <end position="311"/>
    </location>
</feature>
<dbReference type="Pfam" id="PF00069">
    <property type="entry name" value="Pkinase"/>
    <property type="match status" value="1"/>
</dbReference>
<dbReference type="InterPro" id="IPR011009">
    <property type="entry name" value="Kinase-like_dom_sf"/>
</dbReference>
<feature type="coiled-coil region" evidence="9">
    <location>
        <begin position="502"/>
        <end position="529"/>
    </location>
</feature>
<keyword evidence="9" id="KW-0175">Coiled coil</keyword>
<evidence type="ECO:0000256" key="3">
    <source>
        <dbReference type="ARBA" id="ARBA00022679"/>
    </source>
</evidence>
<evidence type="ECO:0000256" key="4">
    <source>
        <dbReference type="ARBA" id="ARBA00022741"/>
    </source>
</evidence>
<evidence type="ECO:0000256" key="9">
    <source>
        <dbReference type="SAM" id="Coils"/>
    </source>
</evidence>
<feature type="compositionally biased region" description="Polar residues" evidence="10">
    <location>
        <begin position="689"/>
        <end position="702"/>
    </location>
</feature>
<comment type="catalytic activity">
    <reaction evidence="7">
        <text>L-threonyl-[protein] + ATP = O-phospho-L-threonyl-[protein] + ADP + H(+)</text>
        <dbReference type="Rhea" id="RHEA:46608"/>
        <dbReference type="Rhea" id="RHEA-COMP:11060"/>
        <dbReference type="Rhea" id="RHEA-COMP:11605"/>
        <dbReference type="ChEBI" id="CHEBI:15378"/>
        <dbReference type="ChEBI" id="CHEBI:30013"/>
        <dbReference type="ChEBI" id="CHEBI:30616"/>
        <dbReference type="ChEBI" id="CHEBI:61977"/>
        <dbReference type="ChEBI" id="CHEBI:456216"/>
        <dbReference type="EC" id="2.7.11.1"/>
    </reaction>
</comment>
<evidence type="ECO:0000313" key="12">
    <source>
        <dbReference type="EMBL" id="CAK9229152.1"/>
    </source>
</evidence>
<dbReference type="InterPro" id="IPR008271">
    <property type="entry name" value="Ser/Thr_kinase_AS"/>
</dbReference>
<feature type="compositionally biased region" description="Polar residues" evidence="10">
    <location>
        <begin position="610"/>
        <end position="637"/>
    </location>
</feature>
<evidence type="ECO:0000256" key="5">
    <source>
        <dbReference type="ARBA" id="ARBA00022777"/>
    </source>
</evidence>
<dbReference type="Gene3D" id="1.10.510.10">
    <property type="entry name" value="Transferase(Phosphotransferase) domain 1"/>
    <property type="match status" value="1"/>
</dbReference>
<evidence type="ECO:0000256" key="10">
    <source>
        <dbReference type="SAM" id="MobiDB-lite"/>
    </source>
</evidence>
<feature type="region of interest" description="Disordered" evidence="10">
    <location>
        <begin position="557"/>
        <end position="718"/>
    </location>
</feature>
<dbReference type="PANTHER" id="PTHR22967:SF57">
    <property type="entry name" value="AUXILIN, ISOFORM A-RELATED"/>
    <property type="match status" value="1"/>
</dbReference>
<evidence type="ECO:0000313" key="13">
    <source>
        <dbReference type="Proteomes" id="UP001497512"/>
    </source>
</evidence>
<name>A0ABP0UU08_9BRYO</name>
<evidence type="ECO:0000256" key="8">
    <source>
        <dbReference type="ARBA" id="ARBA00048679"/>
    </source>
</evidence>
<evidence type="ECO:0000256" key="2">
    <source>
        <dbReference type="ARBA" id="ARBA00022527"/>
    </source>
</evidence>
<dbReference type="InterPro" id="IPR000719">
    <property type="entry name" value="Prot_kinase_dom"/>
</dbReference>
<dbReference type="PROSITE" id="PS50011">
    <property type="entry name" value="PROTEIN_KINASE_DOM"/>
    <property type="match status" value="1"/>
</dbReference>
<organism evidence="12 13">
    <name type="scientific">Sphagnum troendelagicum</name>
    <dbReference type="NCBI Taxonomy" id="128251"/>
    <lineage>
        <taxon>Eukaryota</taxon>
        <taxon>Viridiplantae</taxon>
        <taxon>Streptophyta</taxon>
        <taxon>Embryophyta</taxon>
        <taxon>Bryophyta</taxon>
        <taxon>Sphagnophytina</taxon>
        <taxon>Sphagnopsida</taxon>
        <taxon>Sphagnales</taxon>
        <taxon>Sphagnaceae</taxon>
        <taxon>Sphagnum</taxon>
    </lineage>
</organism>
<evidence type="ECO:0000256" key="6">
    <source>
        <dbReference type="ARBA" id="ARBA00022840"/>
    </source>
</evidence>
<reference evidence="12" key="1">
    <citation type="submission" date="2024-02" db="EMBL/GenBank/DDBJ databases">
        <authorList>
            <consortium name="ELIXIR-Norway"/>
            <consortium name="Elixir Norway"/>
        </authorList>
    </citation>
    <scope>NUCLEOTIDE SEQUENCE</scope>
</reference>
<keyword evidence="6" id="KW-0067">ATP-binding</keyword>
<keyword evidence="3" id="KW-0808">Transferase</keyword>
<dbReference type="EMBL" id="OZ019898">
    <property type="protein sequence ID" value="CAK9229152.1"/>
    <property type="molecule type" value="Genomic_DNA"/>
</dbReference>
<evidence type="ECO:0000259" key="11">
    <source>
        <dbReference type="PROSITE" id="PS50011"/>
    </source>
</evidence>
<gene>
    <name evidence="12" type="ORF">CSSPTR1EN2_LOCUS19590</name>
</gene>
<keyword evidence="5" id="KW-0418">Kinase</keyword>
<feature type="compositionally biased region" description="Polar residues" evidence="10">
    <location>
        <begin position="664"/>
        <end position="674"/>
    </location>
</feature>
<feature type="region of interest" description="Disordered" evidence="10">
    <location>
        <begin position="299"/>
        <end position="355"/>
    </location>
</feature>
<evidence type="ECO:0000256" key="7">
    <source>
        <dbReference type="ARBA" id="ARBA00047899"/>
    </source>
</evidence>
<keyword evidence="4" id="KW-0547">Nucleotide-binding</keyword>
<dbReference type="SUPFAM" id="SSF56112">
    <property type="entry name" value="Protein kinase-like (PK-like)"/>
    <property type="match status" value="1"/>
</dbReference>
<feature type="region of interest" description="Disordered" evidence="10">
    <location>
        <begin position="385"/>
        <end position="433"/>
    </location>
</feature>
<comment type="catalytic activity">
    <reaction evidence="8">
        <text>L-seryl-[protein] + ATP = O-phospho-L-seryl-[protein] + ADP + H(+)</text>
        <dbReference type="Rhea" id="RHEA:17989"/>
        <dbReference type="Rhea" id="RHEA-COMP:9863"/>
        <dbReference type="Rhea" id="RHEA-COMP:11604"/>
        <dbReference type="ChEBI" id="CHEBI:15378"/>
        <dbReference type="ChEBI" id="CHEBI:29999"/>
        <dbReference type="ChEBI" id="CHEBI:30616"/>
        <dbReference type="ChEBI" id="CHEBI:83421"/>
        <dbReference type="ChEBI" id="CHEBI:456216"/>
        <dbReference type="EC" id="2.7.11.1"/>
    </reaction>
</comment>
<sequence length="718" mass="79452">MWRLKQFMPKEQGVGTLEGKTVEVGSLKLQVRSVIAQGGFSCVYLAKEAQTGRNYAVKHIICNDLESLDLVKKEVAVMKALREHPNVVMLHAQVVYDMGRTKECFLVMDFCDKMLATVLENRGAGFYDEKQILLMFREICNAVYAMHCQSPPIAHRDLKVENILMGPDGLWKLCDFGSTSTNHKRFEKADEMGLEEDNIRKYTTPAYRAPEMWDLYQRELINEKVDIWALGCLLYRIAYLKLAFDGESKLQILNGNYRIPDVPRYSSAITDLIRDMLIASPEARPDIMQVWRRVNESLPSDLRKAHPEKPPRASASTATSRLLPSTREHADTRISSGSSKVMPSRAPPVPPKEAERRLVQNGAAGDTVSAKGAFWSTQYAQDAQTDESSLRVEKVASTDSVPQPKSASPPRRSRQPSNSPPKERSSSFMKKSVVSGLMKKVQGSLQNAGTWGRDDPEVDGYEMRHDSDWKIKSSEKSLAPDSGMPSNDPAFNAFAAEFDHSVNLVAEKNEQLQSEIDKLRVDLKRALLDKADMASKYEKLTAICRSQRQEIQDLKFSLGSSSGPNVSAAKEQQASAKEKQSGTIWDLQEGLSPNAASQQKNSWHAFGDPPNNQGGRPHVQNQGLSPSNEPTYSSPSSPGMMVDVRRRKQQQSTTDNLGGGDTWNLVQDSFSPSGSEFHAAKGLSPLGGVSTTGSNASANTENWARPAPRAQPAGWAGF</sequence>
<proteinExistence type="predicted"/>
<dbReference type="EC" id="2.7.11.1" evidence="1"/>
<keyword evidence="2" id="KW-0723">Serine/threonine-protein kinase</keyword>
<dbReference type="PANTHER" id="PTHR22967">
    <property type="entry name" value="SERINE/THREONINE PROTEIN KINASE"/>
    <property type="match status" value="1"/>
</dbReference>
<dbReference type="PROSITE" id="PS00108">
    <property type="entry name" value="PROTEIN_KINASE_ST"/>
    <property type="match status" value="1"/>
</dbReference>
<dbReference type="SMART" id="SM00220">
    <property type="entry name" value="S_TKc"/>
    <property type="match status" value="1"/>
</dbReference>
<dbReference type="Proteomes" id="UP001497512">
    <property type="component" value="Chromosome 6"/>
</dbReference>